<evidence type="ECO:0000313" key="3">
    <source>
        <dbReference type="EMBL" id="CAF3953436.1"/>
    </source>
</evidence>
<dbReference type="AlphaFoldDB" id="A0A814VL95"/>
<name>A0A814VL95_9BILA</name>
<keyword evidence="4" id="KW-1185">Reference proteome</keyword>
<dbReference type="SUPFAM" id="SSF56672">
    <property type="entry name" value="DNA/RNA polymerases"/>
    <property type="match status" value="1"/>
</dbReference>
<dbReference type="Proteomes" id="UP000681722">
    <property type="component" value="Unassembled WGS sequence"/>
</dbReference>
<evidence type="ECO:0000313" key="2">
    <source>
        <dbReference type="EMBL" id="CAF1189187.1"/>
    </source>
</evidence>
<reference evidence="2" key="1">
    <citation type="submission" date="2021-02" db="EMBL/GenBank/DDBJ databases">
        <authorList>
            <person name="Nowell W R."/>
        </authorList>
    </citation>
    <scope>NUCLEOTIDE SEQUENCE</scope>
</reference>
<dbReference type="InterPro" id="IPR000477">
    <property type="entry name" value="RT_dom"/>
</dbReference>
<feature type="non-terminal residue" evidence="2">
    <location>
        <position position="1"/>
    </location>
</feature>
<accession>A0A814VL95</accession>
<dbReference type="Proteomes" id="UP000663829">
    <property type="component" value="Unassembled WGS sequence"/>
</dbReference>
<comment type="caution">
    <text evidence="2">The sequence shown here is derived from an EMBL/GenBank/DDBJ whole genome shotgun (WGS) entry which is preliminary data.</text>
</comment>
<evidence type="ECO:0000259" key="1">
    <source>
        <dbReference type="Pfam" id="PF00078"/>
    </source>
</evidence>
<dbReference type="OrthoDB" id="420169at2759"/>
<dbReference type="InterPro" id="IPR043128">
    <property type="entry name" value="Rev_trsase/Diguanyl_cyclase"/>
</dbReference>
<organism evidence="2 4">
    <name type="scientific">Didymodactylos carnosus</name>
    <dbReference type="NCBI Taxonomy" id="1234261"/>
    <lineage>
        <taxon>Eukaryota</taxon>
        <taxon>Metazoa</taxon>
        <taxon>Spiralia</taxon>
        <taxon>Gnathifera</taxon>
        <taxon>Rotifera</taxon>
        <taxon>Eurotatoria</taxon>
        <taxon>Bdelloidea</taxon>
        <taxon>Philodinida</taxon>
        <taxon>Philodinidae</taxon>
        <taxon>Didymodactylos</taxon>
    </lineage>
</organism>
<dbReference type="EMBL" id="CAJNOQ010008136">
    <property type="protein sequence ID" value="CAF1189187.1"/>
    <property type="molecule type" value="Genomic_DNA"/>
</dbReference>
<gene>
    <name evidence="2" type="ORF">GPM918_LOCUS23114</name>
    <name evidence="3" type="ORF">SRO942_LOCUS23112</name>
</gene>
<dbReference type="InterPro" id="IPR043502">
    <property type="entry name" value="DNA/RNA_pol_sf"/>
</dbReference>
<feature type="domain" description="Reverse transcriptase" evidence="1">
    <location>
        <begin position="12"/>
        <end position="84"/>
    </location>
</feature>
<dbReference type="Gene3D" id="3.30.70.270">
    <property type="match status" value="1"/>
</dbReference>
<dbReference type="Pfam" id="PF00078">
    <property type="entry name" value="RVT_1"/>
    <property type="match status" value="1"/>
</dbReference>
<sequence length="110" mass="12725">QRLTSSLNCFASGIINEPSTSQRIVNQILGPTQWKYSLAYLGDIFIYFQTFEEGLLHLDDILRRLNQANFRLNVDKRNFAQQAIGYRVNSFSRNSKNGNWRILLDGNARL</sequence>
<dbReference type="EMBL" id="CAJOBC010008136">
    <property type="protein sequence ID" value="CAF3953436.1"/>
    <property type="molecule type" value="Genomic_DNA"/>
</dbReference>
<protein>
    <recommendedName>
        <fullName evidence="1">Reverse transcriptase domain-containing protein</fullName>
    </recommendedName>
</protein>
<proteinExistence type="predicted"/>
<evidence type="ECO:0000313" key="4">
    <source>
        <dbReference type="Proteomes" id="UP000663829"/>
    </source>
</evidence>